<evidence type="ECO:0000256" key="5">
    <source>
        <dbReference type="ARBA" id="ARBA00013376"/>
    </source>
</evidence>
<dbReference type="Pfam" id="PF03447">
    <property type="entry name" value="NAD_binding_3"/>
    <property type="match status" value="1"/>
</dbReference>
<comment type="catalytic activity">
    <reaction evidence="10">
        <text>L-homoserine + NADP(+) = L-aspartate 4-semialdehyde + NADPH + H(+)</text>
        <dbReference type="Rhea" id="RHEA:15761"/>
        <dbReference type="ChEBI" id="CHEBI:15378"/>
        <dbReference type="ChEBI" id="CHEBI:57476"/>
        <dbReference type="ChEBI" id="CHEBI:57783"/>
        <dbReference type="ChEBI" id="CHEBI:58349"/>
        <dbReference type="ChEBI" id="CHEBI:537519"/>
        <dbReference type="EC" id="1.1.1.3"/>
    </reaction>
</comment>
<dbReference type="InterPro" id="IPR001342">
    <property type="entry name" value="HDH_cat"/>
</dbReference>
<dbReference type="SUPFAM" id="SSF51735">
    <property type="entry name" value="NAD(P)-binding Rossmann-fold domains"/>
    <property type="match status" value="1"/>
</dbReference>
<dbReference type="SUPFAM" id="SSF55347">
    <property type="entry name" value="Glyceraldehyde-3-phosphate dehydrogenase-like, C-terminal domain"/>
    <property type="match status" value="1"/>
</dbReference>
<comment type="pathway">
    <text evidence="1 10">Amino-acid biosynthesis; L-threonine biosynthesis; L-threonine from L-aspartate: step 3/5.</text>
</comment>
<name>A0A841GY80_9BACT</name>
<dbReference type="UniPathway" id="UPA00051">
    <property type="reaction ID" value="UER00465"/>
</dbReference>
<dbReference type="PROSITE" id="PS01042">
    <property type="entry name" value="HOMOSER_DHGENASE"/>
    <property type="match status" value="1"/>
</dbReference>
<reference evidence="14 15" key="1">
    <citation type="submission" date="2020-08" db="EMBL/GenBank/DDBJ databases">
        <title>Genomic Encyclopedia of Type Strains, Phase IV (KMG-IV): sequencing the most valuable type-strain genomes for metagenomic binning, comparative biology and taxonomic classification.</title>
        <authorList>
            <person name="Goeker M."/>
        </authorList>
    </citation>
    <scope>NUCLEOTIDE SEQUENCE [LARGE SCALE GENOMIC DNA]</scope>
    <source>
        <strain evidence="14 15">DSM 29007</strain>
    </source>
</reference>
<dbReference type="GO" id="GO:0009088">
    <property type="term" value="P:threonine biosynthetic process"/>
    <property type="evidence" value="ECO:0007669"/>
    <property type="project" value="UniProtKB-UniPathway"/>
</dbReference>
<keyword evidence="15" id="KW-1185">Reference proteome</keyword>
<evidence type="ECO:0000256" key="11">
    <source>
        <dbReference type="RuleBase" id="RU004171"/>
    </source>
</evidence>
<dbReference type="PANTHER" id="PTHR43331:SF1">
    <property type="entry name" value="HOMOSERINE DEHYDROGENASE"/>
    <property type="match status" value="1"/>
</dbReference>
<dbReference type="InterPro" id="IPR005106">
    <property type="entry name" value="Asp/hSer_DH_NAD-bd"/>
</dbReference>
<evidence type="ECO:0000313" key="15">
    <source>
        <dbReference type="Proteomes" id="UP000582837"/>
    </source>
</evidence>
<dbReference type="NCBIfam" id="NF004976">
    <property type="entry name" value="PRK06349.1"/>
    <property type="match status" value="1"/>
</dbReference>
<evidence type="ECO:0000259" key="12">
    <source>
        <dbReference type="Pfam" id="PF00742"/>
    </source>
</evidence>
<keyword evidence="10" id="KW-0521">NADP</keyword>
<comment type="similarity">
    <text evidence="3 11">Belongs to the homoserine dehydrogenase family.</text>
</comment>
<dbReference type="EC" id="1.1.1.3" evidence="4 10"/>
<gene>
    <name evidence="14" type="ORF">HNQ61_002324</name>
</gene>
<evidence type="ECO:0000259" key="13">
    <source>
        <dbReference type="Pfam" id="PF03447"/>
    </source>
</evidence>
<evidence type="ECO:0000256" key="4">
    <source>
        <dbReference type="ARBA" id="ARBA00013213"/>
    </source>
</evidence>
<evidence type="ECO:0000256" key="7">
    <source>
        <dbReference type="ARBA" id="ARBA00022697"/>
    </source>
</evidence>
<comment type="caution">
    <text evidence="14">The sequence shown here is derived from an EMBL/GenBank/DDBJ whole genome shotgun (WGS) entry which is preliminary data.</text>
</comment>
<dbReference type="RefSeq" id="WP_170034584.1">
    <property type="nucleotide sequence ID" value="NZ_JABDTL010000001.1"/>
</dbReference>
<keyword evidence="6 10" id="KW-0028">Amino-acid biosynthesis</keyword>
<evidence type="ECO:0000256" key="1">
    <source>
        <dbReference type="ARBA" id="ARBA00005056"/>
    </source>
</evidence>
<proteinExistence type="inferred from homology"/>
<dbReference type="InterPro" id="IPR036291">
    <property type="entry name" value="NAD(P)-bd_dom_sf"/>
</dbReference>
<evidence type="ECO:0000313" key="14">
    <source>
        <dbReference type="EMBL" id="MBB6070703.1"/>
    </source>
</evidence>
<comment type="pathway">
    <text evidence="2 10">Amino-acid biosynthesis; L-methionine biosynthesis via de novo pathway; L-homoserine from L-aspartate: step 3/3.</text>
</comment>
<evidence type="ECO:0000256" key="3">
    <source>
        <dbReference type="ARBA" id="ARBA00006753"/>
    </source>
</evidence>
<evidence type="ECO:0000256" key="9">
    <source>
        <dbReference type="ARBA" id="ARBA00023167"/>
    </source>
</evidence>
<dbReference type="GO" id="GO:0050661">
    <property type="term" value="F:NADP binding"/>
    <property type="evidence" value="ECO:0007669"/>
    <property type="project" value="InterPro"/>
</dbReference>
<accession>A0A841GY80</accession>
<protein>
    <recommendedName>
        <fullName evidence="5 10">Homoserine dehydrogenase</fullName>
        <ecNumber evidence="4 10">1.1.1.3</ecNumber>
    </recommendedName>
</protein>
<dbReference type="AlphaFoldDB" id="A0A841GY80"/>
<keyword evidence="7 10" id="KW-0791">Threonine biosynthesis</keyword>
<organism evidence="14 15">
    <name type="scientific">Longimicrobium terrae</name>
    <dbReference type="NCBI Taxonomy" id="1639882"/>
    <lineage>
        <taxon>Bacteria</taxon>
        <taxon>Pseudomonadati</taxon>
        <taxon>Gemmatimonadota</taxon>
        <taxon>Longimicrobiia</taxon>
        <taxon>Longimicrobiales</taxon>
        <taxon>Longimicrobiaceae</taxon>
        <taxon>Longimicrobium</taxon>
    </lineage>
</organism>
<evidence type="ECO:0000256" key="8">
    <source>
        <dbReference type="ARBA" id="ARBA00023002"/>
    </source>
</evidence>
<keyword evidence="9 10" id="KW-0486">Methionine biosynthesis</keyword>
<dbReference type="PANTHER" id="PTHR43331">
    <property type="entry name" value="HOMOSERINE DEHYDROGENASE"/>
    <property type="match status" value="1"/>
</dbReference>
<dbReference type="EMBL" id="JACHIA010000005">
    <property type="protein sequence ID" value="MBB6070703.1"/>
    <property type="molecule type" value="Genomic_DNA"/>
</dbReference>
<dbReference type="Pfam" id="PF00742">
    <property type="entry name" value="Homoserine_dh"/>
    <property type="match status" value="1"/>
</dbReference>
<dbReference type="UniPathway" id="UPA00050">
    <property type="reaction ID" value="UER00063"/>
</dbReference>
<dbReference type="GO" id="GO:0004412">
    <property type="term" value="F:homoserine dehydrogenase activity"/>
    <property type="evidence" value="ECO:0007669"/>
    <property type="project" value="UniProtKB-EC"/>
</dbReference>
<evidence type="ECO:0000256" key="10">
    <source>
        <dbReference type="RuleBase" id="RU000579"/>
    </source>
</evidence>
<keyword evidence="8 10" id="KW-0560">Oxidoreductase</keyword>
<feature type="domain" description="Aspartate/homoserine dehydrogenase NAD-binding" evidence="13">
    <location>
        <begin position="30"/>
        <end position="148"/>
    </location>
</feature>
<sequence length="428" mass="44790">MSTLLEIDGAPVRLTPPPREPRTLRVALAGCGTVGGELVRLLHQGAGEIRARHGVRVRLVRVLVAHAGRPRPSELDPALLTTDLDAFLAEDADVVVEAIGGLDPALRIARTTLGRGRRLVTANKALIAAHGPELAELARRHRTRIDFESAVAGGIPVIRALRDSLGLTGIARIRGVLNGTTNFILTRLDEGWRYADALADAQARGFAEANPARDLSGEDAADKLRILGWLAFGIRPDALVLRRRGIDPDPERLAADARLLGGAPRLVAEAVQTEAGVVAAVEPVIVPSAGALGRTRGEENVVVIESRANGGVALSGPGAGGSPTASSLLADLVRGAGRLPRPAPVAPLSVADTREHRWALSVARTQAAGGILERTLSRAGIVSTAVLADGDRRVAVTGPVGWQRVDLALRALSAERLAPVVSRVEVPV</sequence>
<evidence type="ECO:0000256" key="6">
    <source>
        <dbReference type="ARBA" id="ARBA00022605"/>
    </source>
</evidence>
<dbReference type="InterPro" id="IPR019811">
    <property type="entry name" value="HDH_CS"/>
</dbReference>
<dbReference type="Gene3D" id="3.30.360.10">
    <property type="entry name" value="Dihydrodipicolinate Reductase, domain 2"/>
    <property type="match status" value="1"/>
</dbReference>
<dbReference type="GO" id="GO:0009086">
    <property type="term" value="P:methionine biosynthetic process"/>
    <property type="evidence" value="ECO:0007669"/>
    <property type="project" value="UniProtKB-KW"/>
</dbReference>
<dbReference type="Gene3D" id="3.40.50.720">
    <property type="entry name" value="NAD(P)-binding Rossmann-like Domain"/>
    <property type="match status" value="1"/>
</dbReference>
<dbReference type="Proteomes" id="UP000582837">
    <property type="component" value="Unassembled WGS sequence"/>
</dbReference>
<evidence type="ECO:0000256" key="2">
    <source>
        <dbReference type="ARBA" id="ARBA00005062"/>
    </source>
</evidence>
<dbReference type="FunFam" id="3.30.360.10:FF:000005">
    <property type="entry name" value="Homoserine dehydrogenase"/>
    <property type="match status" value="1"/>
</dbReference>
<feature type="domain" description="Homoserine dehydrogenase catalytic" evidence="12">
    <location>
        <begin position="156"/>
        <end position="333"/>
    </location>
</feature>